<evidence type="ECO:0000256" key="1">
    <source>
        <dbReference type="SAM" id="SignalP"/>
    </source>
</evidence>
<reference evidence="2 3" key="1">
    <citation type="submission" date="2016-10" db="EMBL/GenBank/DDBJ databases">
        <authorList>
            <person name="de Groot N.N."/>
        </authorList>
    </citation>
    <scope>NUCLEOTIDE SEQUENCE [LARGE SCALE GENOMIC DNA]</scope>
    <source>
        <strain evidence="2 3">DSM 21001</strain>
    </source>
</reference>
<sequence>MHTNSLFRATLVASVVLGSLCAVAQTGQATAITATAGLQPNLTGNIDRPLRYRPQDRDFVIEDGIEFFNRSLYGGNTAFRVDGGDKPEFTLYLPGRGGNLRLGIAIAGKTLWLKDARHIVTRYRPGELLYTIADPILGPDARITLEVLAYAATEGLIVRAQAQHLAGGAELLWAYGGVNGQRGSRDGDIGTERVPISHYFQLQPAFAEGNTFTFTGQGFTLHSEHADIAGITPAGTQQHLADAASWNDLPALLAATTTASTHPIVVGRAPFASDKPLLLSLQRLTGATQSQDLSIYREVTAPVAGSAPKRQPLPLPPAFERDRLPGLFTTTESHFAALRDKVRIETPDPYLDTAMAALNVVADALWDDDAHAIMHGAIAWRTKLLGWRGPYALDDLGWHDRARENFETWVPNQNRKPIPAVIPGPDPKANMARNEPGLHSNGDLSNSHYDMNMVFIDALVRHLLWTGDRDYARQVWPVLERHLAWERRLFRREYGPDKLPLYEAYASIWASDDLYYNGGGTAYGSAYNVYANRTAARIAVLAGVDPRPYTEEADRILQAMHTLLWMPEARTFAEYKDLTGNQLLHADYGLWNFYHTVDEEAVTPREAWSMGSALLGKWKRIPVQGPGVPDDARYHVLSETDWMPYSWSINNVVLDENMNTALALWEGGHSQDAFVIAKGGLLASMYMGLSPGNVGTMNLYDAYRRESQRDFGDSAGTISRAIVEGLFGIHPDALDGSLTITPGFPTQWNHASITHPDLSVSFLRKEKADTWDVTQNAAGRFNKLTLRIPAAFTGVASLKINGVAAHWTSDPEAAGRPLLVVQTTLTSAAHIEIEWSGTELHPDDTTAKPGARNGDFHRMALGSFTWWAPEPIPPIQPSTPPIPFDWHALRTASAYETVDLTGHFNDRVSAIFAKGKYLSPRAQGVSLEQPWQGVGAWAGHLNTLPVIDDSGLRATAASHGDRLTMPDGISFATPSAPEARNIVFTSQWENYPHAVTFPLGGRASHAFFLMAGSTSFMQSRMDNGEIVIRYTDGTSTRLALRNPETWWPIEQDYFIDDFQFPLEAPLPPRVDLRTGQIRLLDLATFKGQGREVAGGAATVLDLPLDPNRQLKDLTLRTLSNDSVIGLMSLTLERPGRTTR</sequence>
<evidence type="ECO:0000313" key="3">
    <source>
        <dbReference type="Proteomes" id="UP000199024"/>
    </source>
</evidence>
<accession>A0A1I6M9B3</accession>
<dbReference type="InterPro" id="IPR028028">
    <property type="entry name" value="DUF4450"/>
</dbReference>
<evidence type="ECO:0008006" key="4">
    <source>
        <dbReference type="Google" id="ProtNLM"/>
    </source>
</evidence>
<dbReference type="STRING" id="474950.SAMN05421771_2098"/>
<dbReference type="Proteomes" id="UP000199024">
    <property type="component" value="Unassembled WGS sequence"/>
</dbReference>
<gene>
    <name evidence="2" type="ORF">SAMN05421771_2098</name>
</gene>
<dbReference type="InterPro" id="IPR008928">
    <property type="entry name" value="6-hairpin_glycosidase_sf"/>
</dbReference>
<keyword evidence="1" id="KW-0732">Signal</keyword>
<keyword evidence="3" id="KW-1185">Reference proteome</keyword>
<protein>
    <recommendedName>
        <fullName evidence="4">DUF4450 domain-containing protein</fullName>
    </recommendedName>
</protein>
<dbReference type="SUPFAM" id="SSF48208">
    <property type="entry name" value="Six-hairpin glycosidases"/>
    <property type="match status" value="1"/>
</dbReference>
<dbReference type="GO" id="GO:0005975">
    <property type="term" value="P:carbohydrate metabolic process"/>
    <property type="evidence" value="ECO:0007669"/>
    <property type="project" value="InterPro"/>
</dbReference>
<organism evidence="2 3">
    <name type="scientific">Granulicella pectinivorans</name>
    <dbReference type="NCBI Taxonomy" id="474950"/>
    <lineage>
        <taxon>Bacteria</taxon>
        <taxon>Pseudomonadati</taxon>
        <taxon>Acidobacteriota</taxon>
        <taxon>Terriglobia</taxon>
        <taxon>Terriglobales</taxon>
        <taxon>Acidobacteriaceae</taxon>
        <taxon>Granulicella</taxon>
    </lineage>
</organism>
<feature type="signal peptide" evidence="1">
    <location>
        <begin position="1"/>
        <end position="24"/>
    </location>
</feature>
<proteinExistence type="predicted"/>
<dbReference type="Pfam" id="PF14614">
    <property type="entry name" value="DUF4450"/>
    <property type="match status" value="1"/>
</dbReference>
<name>A0A1I6M9B3_9BACT</name>
<dbReference type="RefSeq" id="WP_217644102.1">
    <property type="nucleotide sequence ID" value="NZ_FOZL01000001.1"/>
</dbReference>
<feature type="chain" id="PRO_5011779841" description="DUF4450 domain-containing protein" evidence="1">
    <location>
        <begin position="25"/>
        <end position="1139"/>
    </location>
</feature>
<dbReference type="EMBL" id="FOZL01000001">
    <property type="protein sequence ID" value="SFS12305.1"/>
    <property type="molecule type" value="Genomic_DNA"/>
</dbReference>
<dbReference type="AlphaFoldDB" id="A0A1I6M9B3"/>
<evidence type="ECO:0000313" key="2">
    <source>
        <dbReference type="EMBL" id="SFS12305.1"/>
    </source>
</evidence>
<dbReference type="Gene3D" id="1.50.10.10">
    <property type="match status" value="1"/>
</dbReference>
<dbReference type="InterPro" id="IPR012341">
    <property type="entry name" value="6hp_glycosidase-like_sf"/>
</dbReference>